<dbReference type="OrthoDB" id="1024052at2"/>
<feature type="transmembrane region" description="Helical" evidence="1">
    <location>
        <begin position="67"/>
        <end position="89"/>
    </location>
</feature>
<dbReference type="RefSeq" id="WP_097126837.1">
    <property type="nucleotide sequence ID" value="NZ_OCNH01000002.1"/>
</dbReference>
<dbReference type="InterPro" id="IPR035177">
    <property type="entry name" value="TssN"/>
</dbReference>
<accession>A0A286G4Z8</accession>
<organism evidence="2 3">
    <name type="scientific">Spirosoma fluviale</name>
    <dbReference type="NCBI Taxonomy" id="1597977"/>
    <lineage>
        <taxon>Bacteria</taxon>
        <taxon>Pseudomonadati</taxon>
        <taxon>Bacteroidota</taxon>
        <taxon>Cytophagia</taxon>
        <taxon>Cytophagales</taxon>
        <taxon>Cytophagaceae</taxon>
        <taxon>Spirosoma</taxon>
    </lineage>
</organism>
<reference evidence="3" key="1">
    <citation type="submission" date="2017-09" db="EMBL/GenBank/DDBJ databases">
        <authorList>
            <person name="Varghese N."/>
            <person name="Submissions S."/>
        </authorList>
    </citation>
    <scope>NUCLEOTIDE SEQUENCE [LARGE SCALE GENOMIC DNA]</scope>
    <source>
        <strain evidence="3">DSM 29961</strain>
    </source>
</reference>
<evidence type="ECO:0000313" key="3">
    <source>
        <dbReference type="Proteomes" id="UP000219452"/>
    </source>
</evidence>
<proteinExistence type="predicted"/>
<evidence type="ECO:0008006" key="4">
    <source>
        <dbReference type="Google" id="ProtNLM"/>
    </source>
</evidence>
<gene>
    <name evidence="2" type="ORF">SAMN06269250_3283</name>
</gene>
<keyword evidence="1" id="KW-1133">Transmembrane helix</keyword>
<protein>
    <recommendedName>
        <fullName evidence="4">TssN family type VI secretion system protein</fullName>
    </recommendedName>
</protein>
<feature type="transmembrane region" description="Helical" evidence="1">
    <location>
        <begin position="40"/>
        <end position="61"/>
    </location>
</feature>
<feature type="transmembrane region" description="Helical" evidence="1">
    <location>
        <begin position="101"/>
        <end position="124"/>
    </location>
</feature>
<dbReference type="Pfam" id="PF17555">
    <property type="entry name" value="TssN"/>
    <property type="match status" value="1"/>
</dbReference>
<feature type="transmembrane region" description="Helical" evidence="1">
    <location>
        <begin position="6"/>
        <end position="28"/>
    </location>
</feature>
<keyword evidence="1" id="KW-0472">Membrane</keyword>
<evidence type="ECO:0000313" key="2">
    <source>
        <dbReference type="EMBL" id="SOD90054.1"/>
    </source>
</evidence>
<keyword evidence="3" id="KW-1185">Reference proteome</keyword>
<dbReference type="Proteomes" id="UP000219452">
    <property type="component" value="Unassembled WGS sequence"/>
</dbReference>
<dbReference type="EMBL" id="OCNH01000002">
    <property type="protein sequence ID" value="SOD90054.1"/>
    <property type="molecule type" value="Genomic_DNA"/>
</dbReference>
<name>A0A286G4Z8_9BACT</name>
<feature type="transmembrane region" description="Helical" evidence="1">
    <location>
        <begin position="136"/>
        <end position="161"/>
    </location>
</feature>
<dbReference type="AlphaFoldDB" id="A0A286G4Z8"/>
<keyword evidence="1" id="KW-0812">Transmembrane</keyword>
<sequence length="292" mass="33350">MNVTSPFLINYIILLLIAVGMTAWAFWINRQNELMANKRFLLTILIGALILTLPGLFGLIGLEFIPVGYIVVQVVSLILGILFLSRMLIDMGPAFATKPAFVILLAGSIICFGAALFTPVFYYLSSFLYGVVPYDLWAATSLLPFVLPILFAYTFNALVAVPSEIYKLWYYPRNAEDVDMEEVDYFRLTLLEIQIHKHPGRKEPPIKVKARSTGNMAFGTWFQKLIDDYNVKFPNDPIKTFDESAHEYGWSFYSIKPSLFRFRNYIDFEKTIAENNLSENHLIVAKRVEELA</sequence>
<evidence type="ECO:0000256" key="1">
    <source>
        <dbReference type="SAM" id="Phobius"/>
    </source>
</evidence>